<dbReference type="Proteomes" id="UP000541955">
    <property type="component" value="Unassembled WGS sequence"/>
</dbReference>
<dbReference type="EMBL" id="JAARRW010000005">
    <property type="protein sequence ID" value="MBC1562848.1"/>
    <property type="molecule type" value="Genomic_DNA"/>
</dbReference>
<accession>A0A7X0XKQ5</accession>
<reference evidence="5 6" key="1">
    <citation type="submission" date="2020-03" db="EMBL/GenBank/DDBJ databases">
        <title>Soil Listeria distribution.</title>
        <authorList>
            <person name="Liao J."/>
            <person name="Wiedmann M."/>
        </authorList>
    </citation>
    <scope>NUCLEOTIDE SEQUENCE [LARGE SCALE GENOMIC DNA]</scope>
    <source>
        <strain evidence="5 6">FSL L7-1387</strain>
    </source>
</reference>
<sequence>MSLQEKAYDLFKKGIAEETFQAGDRVFEVELAKRWKMSRTPIKRALIRLEAEGIIRKLSNSSLVVAEKRLTIEEAHYLEELLLEFYKIALQKLMACGRKQDVTRMQKYKQLLQSFVKTSNLEALLDCAYYIVCLSRNEILMKLMKRICAEFCDREVAGRTRTMLLKHGQIAGYCLEAIEMNNLTTGLKKVHRRQNKISEYLDIK</sequence>
<dbReference type="InterPro" id="IPR000524">
    <property type="entry name" value="Tscrpt_reg_HTH_GntR"/>
</dbReference>
<dbReference type="GO" id="GO:0003700">
    <property type="term" value="F:DNA-binding transcription factor activity"/>
    <property type="evidence" value="ECO:0007669"/>
    <property type="project" value="InterPro"/>
</dbReference>
<dbReference type="InterPro" id="IPR036388">
    <property type="entry name" value="WH-like_DNA-bd_sf"/>
</dbReference>
<evidence type="ECO:0000256" key="2">
    <source>
        <dbReference type="ARBA" id="ARBA00023125"/>
    </source>
</evidence>
<evidence type="ECO:0000313" key="6">
    <source>
        <dbReference type="Proteomes" id="UP000541955"/>
    </source>
</evidence>
<feature type="domain" description="HTH gntR-type" evidence="4">
    <location>
        <begin position="1"/>
        <end position="68"/>
    </location>
</feature>
<dbReference type="SUPFAM" id="SSF46785">
    <property type="entry name" value="Winged helix' DNA-binding domain"/>
    <property type="match status" value="1"/>
</dbReference>
<evidence type="ECO:0000256" key="3">
    <source>
        <dbReference type="ARBA" id="ARBA00023163"/>
    </source>
</evidence>
<keyword evidence="3" id="KW-0804">Transcription</keyword>
<dbReference type="AlphaFoldDB" id="A0A7X0XKQ5"/>
<name>A0A7X0XKQ5_9LIST</name>
<keyword evidence="1" id="KW-0805">Transcription regulation</keyword>
<dbReference type="Gene3D" id="1.10.10.10">
    <property type="entry name" value="Winged helix-like DNA-binding domain superfamily/Winged helix DNA-binding domain"/>
    <property type="match status" value="1"/>
</dbReference>
<dbReference type="SMART" id="SM00345">
    <property type="entry name" value="HTH_GNTR"/>
    <property type="match status" value="1"/>
</dbReference>
<evidence type="ECO:0000259" key="4">
    <source>
        <dbReference type="PROSITE" id="PS50949"/>
    </source>
</evidence>
<dbReference type="Pfam" id="PF00392">
    <property type="entry name" value="GntR"/>
    <property type="match status" value="1"/>
</dbReference>
<gene>
    <name evidence="5" type="ORF">HB902_12265</name>
</gene>
<dbReference type="GO" id="GO:0003677">
    <property type="term" value="F:DNA binding"/>
    <property type="evidence" value="ECO:0007669"/>
    <property type="project" value="UniProtKB-KW"/>
</dbReference>
<dbReference type="PANTHER" id="PTHR43537">
    <property type="entry name" value="TRANSCRIPTIONAL REGULATOR, GNTR FAMILY"/>
    <property type="match status" value="1"/>
</dbReference>
<evidence type="ECO:0000256" key="1">
    <source>
        <dbReference type="ARBA" id="ARBA00023015"/>
    </source>
</evidence>
<dbReference type="RefSeq" id="WP_185430142.1">
    <property type="nucleotide sequence ID" value="NZ_JAARRW010000005.1"/>
</dbReference>
<evidence type="ECO:0000313" key="5">
    <source>
        <dbReference type="EMBL" id="MBC1562848.1"/>
    </source>
</evidence>
<dbReference type="InterPro" id="IPR036390">
    <property type="entry name" value="WH_DNA-bd_sf"/>
</dbReference>
<organism evidence="5 6">
    <name type="scientific">Listeria booriae</name>
    <dbReference type="NCBI Taxonomy" id="1552123"/>
    <lineage>
        <taxon>Bacteria</taxon>
        <taxon>Bacillati</taxon>
        <taxon>Bacillota</taxon>
        <taxon>Bacilli</taxon>
        <taxon>Bacillales</taxon>
        <taxon>Listeriaceae</taxon>
        <taxon>Listeria</taxon>
    </lineage>
</organism>
<dbReference type="PROSITE" id="PS50949">
    <property type="entry name" value="HTH_GNTR"/>
    <property type="match status" value="1"/>
</dbReference>
<comment type="caution">
    <text evidence="5">The sequence shown here is derived from an EMBL/GenBank/DDBJ whole genome shotgun (WGS) entry which is preliminary data.</text>
</comment>
<dbReference type="PANTHER" id="PTHR43537:SF5">
    <property type="entry name" value="UXU OPERON TRANSCRIPTIONAL REGULATOR"/>
    <property type="match status" value="1"/>
</dbReference>
<proteinExistence type="predicted"/>
<keyword evidence="2" id="KW-0238">DNA-binding</keyword>
<protein>
    <submittedName>
        <fullName evidence="5">GntR family transcriptional regulator</fullName>
    </submittedName>
</protein>